<reference evidence="1 2" key="1">
    <citation type="journal article" date="2012" name="BMC Genomics">
        <title>Comparative genomic analysis and phylogenetic position of Theileria equi.</title>
        <authorList>
            <person name="Kappmeyer L.S."/>
            <person name="Thiagarajan M."/>
            <person name="Herndon D.R."/>
            <person name="Ramsay J.D."/>
            <person name="Caler E."/>
            <person name="Djikeng A."/>
            <person name="Gillespie J.J."/>
            <person name="Lau A.O."/>
            <person name="Roalson E.H."/>
            <person name="Silva J.C."/>
            <person name="Silva M.G."/>
            <person name="Suarez C.E."/>
            <person name="Ueti M.W."/>
            <person name="Nene V.M."/>
            <person name="Mealey R.H."/>
            <person name="Knowles D.P."/>
            <person name="Brayton K.A."/>
        </authorList>
    </citation>
    <scope>NUCLEOTIDE SEQUENCE [LARGE SCALE GENOMIC DNA]</scope>
    <source>
        <strain evidence="1 2">WA</strain>
    </source>
</reference>
<dbReference type="eggNOG" id="ENOG502SS0Z">
    <property type="taxonomic scope" value="Eukaryota"/>
</dbReference>
<evidence type="ECO:0000313" key="2">
    <source>
        <dbReference type="Proteomes" id="UP000031512"/>
    </source>
</evidence>
<dbReference type="Gene3D" id="3.30.428.10">
    <property type="entry name" value="HIT-like"/>
    <property type="match status" value="1"/>
</dbReference>
<name>L0AWH0_THEEQ</name>
<dbReference type="GeneID" id="15803424"/>
<sequence length="275" mass="32330">MLFRWLRKGDNSIFYIRRNFLHHSPNSGRYFTNRLYMKKCSSCTSWNHLSAIHCSKCSHKLTDDDIRLRTIDPIYEISNVQKSSIVKEQYSSKVLYRCFDFTIMYHPQPSGLIHLSATPNGTFYDIKNFRRAHIPLISKMKQTCINVFKEIITETPVSEGDTHLSRIKSFIKDDNKEKHWNFVSSLLIFGFNYPSNFVHVVMHAILPPIHTFNMFKCPYYYPLETVLADLESYGRVHSFTPAFMRKLNENDTIFKDIVTTNDTFKKTILGEEPQE</sequence>
<dbReference type="InterPro" id="IPR036265">
    <property type="entry name" value="HIT-like_sf"/>
</dbReference>
<proteinExistence type="predicted"/>
<dbReference type="VEuPathDB" id="PiroplasmaDB:BEWA_021060"/>
<dbReference type="OrthoDB" id="365006at2759"/>
<dbReference type="EMBL" id="CP001669">
    <property type="protein sequence ID" value="AFZ79259.1"/>
    <property type="molecule type" value="Genomic_DNA"/>
</dbReference>
<dbReference type="AlphaFoldDB" id="L0AWH0"/>
<keyword evidence="2" id="KW-1185">Reference proteome</keyword>
<organism evidence="1 2">
    <name type="scientific">Theileria equi strain WA</name>
    <dbReference type="NCBI Taxonomy" id="1537102"/>
    <lineage>
        <taxon>Eukaryota</taxon>
        <taxon>Sar</taxon>
        <taxon>Alveolata</taxon>
        <taxon>Apicomplexa</taxon>
        <taxon>Aconoidasida</taxon>
        <taxon>Piroplasmida</taxon>
        <taxon>Theileriidae</taxon>
        <taxon>Theileria</taxon>
    </lineage>
</organism>
<dbReference type="RefSeq" id="XP_004828925.1">
    <property type="nucleotide sequence ID" value="XM_004828868.1"/>
</dbReference>
<accession>L0AWH0</accession>
<dbReference type="Proteomes" id="UP000031512">
    <property type="component" value="Chromosome 1"/>
</dbReference>
<dbReference type="KEGG" id="beq:BEWA_021060"/>
<gene>
    <name evidence="1" type="ORF">BEWA_021060</name>
</gene>
<evidence type="ECO:0000313" key="1">
    <source>
        <dbReference type="EMBL" id="AFZ79259.1"/>
    </source>
</evidence>
<protein>
    <submittedName>
        <fullName evidence="1">Uncharacterized protein</fullName>
    </submittedName>
</protein>